<evidence type="ECO:0000313" key="9">
    <source>
        <dbReference type="Proteomes" id="UP000321595"/>
    </source>
</evidence>
<comment type="subcellular location">
    <subcellularLocation>
        <location evidence="6">Cell membrane</location>
        <topology evidence="6">Multi-pass membrane protein</topology>
    </subcellularLocation>
    <subcellularLocation>
        <location evidence="1">Membrane</location>
        <topology evidence="1">Multi-pass membrane protein</topology>
    </subcellularLocation>
</comment>
<dbReference type="Gene3D" id="1.10.3470.10">
    <property type="entry name" value="ABC transporter involved in vitamin B12 uptake, BtuC"/>
    <property type="match status" value="1"/>
</dbReference>
<dbReference type="PANTHER" id="PTHR30477:SF19">
    <property type="entry name" value="METAL ABC TRANSPORTER PERMEASE"/>
    <property type="match status" value="1"/>
</dbReference>
<keyword evidence="5 7" id="KW-0472">Membrane</keyword>
<dbReference type="Pfam" id="PF00950">
    <property type="entry name" value="ABC-3"/>
    <property type="match status" value="1"/>
</dbReference>
<evidence type="ECO:0000256" key="2">
    <source>
        <dbReference type="ARBA" id="ARBA00008034"/>
    </source>
</evidence>
<gene>
    <name evidence="8" type="ORF">FRD01_17170</name>
</gene>
<dbReference type="AlphaFoldDB" id="A0A5B8XTD4"/>
<feature type="transmembrane region" description="Helical" evidence="7">
    <location>
        <begin position="157"/>
        <end position="176"/>
    </location>
</feature>
<dbReference type="GO" id="GO:0043190">
    <property type="term" value="C:ATP-binding cassette (ABC) transporter complex"/>
    <property type="evidence" value="ECO:0007669"/>
    <property type="project" value="InterPro"/>
</dbReference>
<keyword evidence="3 6" id="KW-0812">Transmembrane</keyword>
<dbReference type="InterPro" id="IPR001626">
    <property type="entry name" value="ABC_TroCD"/>
</dbReference>
<evidence type="ECO:0000256" key="7">
    <source>
        <dbReference type="SAM" id="Phobius"/>
    </source>
</evidence>
<feature type="transmembrane region" description="Helical" evidence="7">
    <location>
        <begin position="246"/>
        <end position="267"/>
    </location>
</feature>
<feature type="transmembrane region" description="Helical" evidence="7">
    <location>
        <begin position="220"/>
        <end position="239"/>
    </location>
</feature>
<keyword evidence="9" id="KW-1185">Reference proteome</keyword>
<evidence type="ECO:0000256" key="1">
    <source>
        <dbReference type="ARBA" id="ARBA00004141"/>
    </source>
</evidence>
<dbReference type="InterPro" id="IPR037294">
    <property type="entry name" value="ABC_BtuC-like"/>
</dbReference>
<feature type="transmembrane region" description="Helical" evidence="7">
    <location>
        <begin position="30"/>
        <end position="51"/>
    </location>
</feature>
<dbReference type="SUPFAM" id="SSF81345">
    <property type="entry name" value="ABC transporter involved in vitamin B12 uptake, BtuC"/>
    <property type="match status" value="1"/>
</dbReference>
<evidence type="ECO:0000313" key="8">
    <source>
        <dbReference type="EMBL" id="QED28940.1"/>
    </source>
</evidence>
<feature type="transmembrane region" description="Helical" evidence="7">
    <location>
        <begin position="197"/>
        <end position="214"/>
    </location>
</feature>
<name>A0A5B8XTD4_9DELT</name>
<dbReference type="OrthoDB" id="5380249at2"/>
<feature type="transmembrane region" description="Helical" evidence="7">
    <location>
        <begin position="58"/>
        <end position="78"/>
    </location>
</feature>
<evidence type="ECO:0000256" key="6">
    <source>
        <dbReference type="RuleBase" id="RU003943"/>
    </source>
</evidence>
<feature type="transmembrane region" description="Helical" evidence="7">
    <location>
        <begin position="273"/>
        <end position="293"/>
    </location>
</feature>
<evidence type="ECO:0000256" key="3">
    <source>
        <dbReference type="ARBA" id="ARBA00022692"/>
    </source>
</evidence>
<dbReference type="Proteomes" id="UP000321595">
    <property type="component" value="Chromosome"/>
</dbReference>
<dbReference type="GO" id="GO:0010043">
    <property type="term" value="P:response to zinc ion"/>
    <property type="evidence" value="ECO:0007669"/>
    <property type="project" value="TreeGrafter"/>
</dbReference>
<accession>A0A5B8XTD4</accession>
<organism evidence="8 9">
    <name type="scientific">Microvenator marinus</name>
    <dbReference type="NCBI Taxonomy" id="2600177"/>
    <lineage>
        <taxon>Bacteria</taxon>
        <taxon>Deltaproteobacteria</taxon>
        <taxon>Bradymonadales</taxon>
        <taxon>Microvenatoraceae</taxon>
        <taxon>Microvenator</taxon>
    </lineage>
</organism>
<feature type="transmembrane region" description="Helical" evidence="7">
    <location>
        <begin position="84"/>
        <end position="104"/>
    </location>
</feature>
<feature type="transmembrane region" description="Helical" evidence="7">
    <location>
        <begin position="116"/>
        <end position="137"/>
    </location>
</feature>
<comment type="similarity">
    <text evidence="2 6">Belongs to the ABC-3 integral membrane protein family.</text>
</comment>
<proteinExistence type="inferred from homology"/>
<dbReference type="KEGG" id="bbae:FRD01_17170"/>
<keyword evidence="6" id="KW-0813">Transport</keyword>
<dbReference type="EMBL" id="CP042467">
    <property type="protein sequence ID" value="QED28940.1"/>
    <property type="molecule type" value="Genomic_DNA"/>
</dbReference>
<dbReference type="PANTHER" id="PTHR30477">
    <property type="entry name" value="ABC-TRANSPORTER METAL-BINDING PROTEIN"/>
    <property type="match status" value="1"/>
</dbReference>
<sequence>MCDPVRRRPTPAQAHRRMQSLSLFFESWDLFWQPTLAGALAGATLGFLGVYVVARRMVFLSAALSQIAGLGVALAFWLRVATGIALSPLLGASAATLAGIFGVMSDKSPNGARRDSVLGVLFLLGSAGTLAVGTRIVEEVQDIQSLLFGSAVAILQTEFWILVSVLLTVTLLHLWWGRGFIAVSVDQEDSRVRGIRLKLVDAVLLGTIALSIGVSTRVLGALPTFAFSILPAFAALHLAPNIPRAMFIAAGIGAASGFFGYLLAFAWELPVGASQTLIAALFVFLVQAGSVRLGRK</sequence>
<dbReference type="GO" id="GO:0055085">
    <property type="term" value="P:transmembrane transport"/>
    <property type="evidence" value="ECO:0007669"/>
    <property type="project" value="InterPro"/>
</dbReference>
<keyword evidence="4 7" id="KW-1133">Transmembrane helix</keyword>
<protein>
    <submittedName>
        <fullName evidence="8">Metal ABC transporter permease</fullName>
    </submittedName>
</protein>
<evidence type="ECO:0000256" key="5">
    <source>
        <dbReference type="ARBA" id="ARBA00023136"/>
    </source>
</evidence>
<evidence type="ECO:0000256" key="4">
    <source>
        <dbReference type="ARBA" id="ARBA00022989"/>
    </source>
</evidence>
<reference evidence="8 9" key="1">
    <citation type="submission" date="2019-08" db="EMBL/GenBank/DDBJ databases">
        <authorList>
            <person name="Liang Q."/>
        </authorList>
    </citation>
    <scope>NUCLEOTIDE SEQUENCE [LARGE SCALE GENOMIC DNA]</scope>
    <source>
        <strain evidence="8 9">V1718</strain>
    </source>
</reference>